<evidence type="ECO:0000256" key="6">
    <source>
        <dbReference type="ARBA" id="ARBA00022730"/>
    </source>
</evidence>
<evidence type="ECO:0000256" key="3">
    <source>
        <dbReference type="ARBA" id="ARBA00022552"/>
    </source>
</evidence>
<comment type="subcellular location">
    <subcellularLocation>
        <location evidence="11">Cytoplasm</location>
    </subcellularLocation>
</comment>
<dbReference type="InterPro" id="IPR004466">
    <property type="entry name" value="RNase_M5"/>
</dbReference>
<comment type="similarity">
    <text evidence="11">Belongs to the ribonuclease M5 family.</text>
</comment>
<dbReference type="PANTHER" id="PTHR39156:SF1">
    <property type="entry name" value="RIBONUCLEASE M5"/>
    <property type="match status" value="1"/>
</dbReference>
<dbReference type="EC" id="3.1.26.8" evidence="11 12"/>
<dbReference type="CDD" id="cd01027">
    <property type="entry name" value="TOPRIM_RNase_M5_like"/>
    <property type="match status" value="1"/>
</dbReference>
<evidence type="ECO:0000313" key="15">
    <source>
        <dbReference type="Proteomes" id="UP001596500"/>
    </source>
</evidence>
<dbReference type="InterPro" id="IPR025156">
    <property type="entry name" value="RNase_M5_C"/>
</dbReference>
<evidence type="ECO:0000256" key="2">
    <source>
        <dbReference type="ARBA" id="ARBA00022517"/>
    </source>
</evidence>
<keyword evidence="9" id="KW-0460">Magnesium</keyword>
<dbReference type="SMART" id="SM00493">
    <property type="entry name" value="TOPRIM"/>
    <property type="match status" value="1"/>
</dbReference>
<sequence>MAGAKFKEVIVVEGRNDTLAIKRAVHADTIETRGSAIGEEVLAQIKRAQAKRGVIVFTDPDHAGERIRRIISREIEGVKHAFLTQHEARCKRKVGVEHATPEAIRAALRSVRTEWVDESDEPPLTWEEYIELGFVGQPASSELRQEVAELLGIGYGNAKQFYRRLQVLCITREELFQAMERVRKDAVDESQTNIS</sequence>
<keyword evidence="8 11" id="KW-0378">Hydrolase</keyword>
<dbReference type="PANTHER" id="PTHR39156">
    <property type="entry name" value="RIBONUCLEASE M5"/>
    <property type="match status" value="1"/>
</dbReference>
<dbReference type="EMBL" id="JBHTBW010000085">
    <property type="protein sequence ID" value="MFC7443372.1"/>
    <property type="molecule type" value="Genomic_DNA"/>
</dbReference>
<dbReference type="InterPro" id="IPR034141">
    <property type="entry name" value="TOPRIM_RNase_M5-like"/>
</dbReference>
<evidence type="ECO:0000256" key="5">
    <source>
        <dbReference type="ARBA" id="ARBA00022723"/>
    </source>
</evidence>
<gene>
    <name evidence="11 14" type="primary">rnmV</name>
    <name evidence="14" type="ORF">ACFQNG_20150</name>
</gene>
<evidence type="ECO:0000256" key="10">
    <source>
        <dbReference type="ARBA" id="ARBA00022884"/>
    </source>
</evidence>
<comment type="catalytic activity">
    <reaction evidence="11">
        <text>Endonucleolytic cleavage of RNA, removing 21 and 42 nucleotides, respectively, from the 5'- and 3'-termini of a 5S-rRNA precursor.</text>
        <dbReference type="EC" id="3.1.26.8"/>
    </reaction>
</comment>
<feature type="domain" description="Toprim" evidence="13">
    <location>
        <begin position="7"/>
        <end position="100"/>
    </location>
</feature>
<dbReference type="HAMAP" id="MF_01469">
    <property type="entry name" value="RNase_M5"/>
    <property type="match status" value="1"/>
</dbReference>
<keyword evidence="10 11" id="KW-0694">RNA-binding</keyword>
<name>A0ABW2RRJ1_9BACL</name>
<dbReference type="Pfam" id="PF01751">
    <property type="entry name" value="Toprim"/>
    <property type="match status" value="1"/>
</dbReference>
<accession>A0ABW2RRJ1</accession>
<keyword evidence="3 11" id="KW-0698">rRNA processing</keyword>
<keyword evidence="4 11" id="KW-0540">Nuclease</keyword>
<comment type="caution">
    <text evidence="14">The sequence shown here is derived from an EMBL/GenBank/DDBJ whole genome shotgun (WGS) entry which is preliminary data.</text>
</comment>
<keyword evidence="1 11" id="KW-0963">Cytoplasm</keyword>
<dbReference type="InterPro" id="IPR006171">
    <property type="entry name" value="TOPRIM_dom"/>
</dbReference>
<keyword evidence="5" id="KW-0479">Metal-binding</keyword>
<evidence type="ECO:0000256" key="8">
    <source>
        <dbReference type="ARBA" id="ARBA00022801"/>
    </source>
</evidence>
<dbReference type="Gene3D" id="3.40.1360.10">
    <property type="match status" value="1"/>
</dbReference>
<dbReference type="SUPFAM" id="SSF110455">
    <property type="entry name" value="Toprim domain"/>
    <property type="match status" value="1"/>
</dbReference>
<dbReference type="RefSeq" id="WP_379867696.1">
    <property type="nucleotide sequence ID" value="NZ_JBHTBW010000085.1"/>
</dbReference>
<evidence type="ECO:0000256" key="12">
    <source>
        <dbReference type="NCBIfam" id="TIGR00334"/>
    </source>
</evidence>
<evidence type="ECO:0000256" key="11">
    <source>
        <dbReference type="HAMAP-Rule" id="MF_01469"/>
    </source>
</evidence>
<evidence type="ECO:0000256" key="1">
    <source>
        <dbReference type="ARBA" id="ARBA00022490"/>
    </source>
</evidence>
<dbReference type="Proteomes" id="UP001596500">
    <property type="component" value="Unassembled WGS sequence"/>
</dbReference>
<dbReference type="Pfam" id="PF13331">
    <property type="entry name" value="DUF4093"/>
    <property type="match status" value="1"/>
</dbReference>
<dbReference type="NCBIfam" id="TIGR00334">
    <property type="entry name" value="5S_RNA_mat_M5"/>
    <property type="match status" value="1"/>
</dbReference>
<keyword evidence="15" id="KW-1185">Reference proteome</keyword>
<organism evidence="14 15">
    <name type="scientific">Laceyella putida</name>
    <dbReference type="NCBI Taxonomy" id="110101"/>
    <lineage>
        <taxon>Bacteria</taxon>
        <taxon>Bacillati</taxon>
        <taxon>Bacillota</taxon>
        <taxon>Bacilli</taxon>
        <taxon>Bacillales</taxon>
        <taxon>Thermoactinomycetaceae</taxon>
        <taxon>Laceyella</taxon>
    </lineage>
</organism>
<dbReference type="GO" id="GO:0043822">
    <property type="term" value="F:ribonuclease M5 activity"/>
    <property type="evidence" value="ECO:0007669"/>
    <property type="project" value="UniProtKB-EC"/>
</dbReference>
<evidence type="ECO:0000256" key="4">
    <source>
        <dbReference type="ARBA" id="ARBA00022722"/>
    </source>
</evidence>
<keyword evidence="2 11" id="KW-0690">Ribosome biogenesis</keyword>
<evidence type="ECO:0000313" key="14">
    <source>
        <dbReference type="EMBL" id="MFC7443372.1"/>
    </source>
</evidence>
<evidence type="ECO:0000256" key="9">
    <source>
        <dbReference type="ARBA" id="ARBA00022842"/>
    </source>
</evidence>
<protein>
    <recommendedName>
        <fullName evidence="11 12">Ribonuclease M5</fullName>
        <ecNumber evidence="11 12">3.1.26.8</ecNumber>
    </recommendedName>
    <alternativeName>
        <fullName evidence="11">RNase M5</fullName>
    </alternativeName>
    <alternativeName>
        <fullName evidence="11">Ribosomal RNA terminal maturase M5</fullName>
    </alternativeName>
</protein>
<keyword evidence="6 11" id="KW-0699">rRNA-binding</keyword>
<proteinExistence type="inferred from homology"/>
<dbReference type="PROSITE" id="PS50880">
    <property type="entry name" value="TOPRIM"/>
    <property type="match status" value="1"/>
</dbReference>
<keyword evidence="7 11" id="KW-0255">Endonuclease</keyword>
<reference evidence="15" key="1">
    <citation type="journal article" date="2019" name="Int. J. Syst. Evol. Microbiol.">
        <title>The Global Catalogue of Microorganisms (GCM) 10K type strain sequencing project: providing services to taxonomists for standard genome sequencing and annotation.</title>
        <authorList>
            <consortium name="The Broad Institute Genomics Platform"/>
            <consortium name="The Broad Institute Genome Sequencing Center for Infectious Disease"/>
            <person name="Wu L."/>
            <person name="Ma J."/>
        </authorList>
    </citation>
    <scope>NUCLEOTIDE SEQUENCE [LARGE SCALE GENOMIC DNA]</scope>
    <source>
        <strain evidence="15">CGMCC 1.12942</strain>
    </source>
</reference>
<comment type="function">
    <text evidence="11">Required for correct processing of both the 5' and 3' ends of 5S rRNA precursor. Cleaves both sides of a double-stranded region yielding mature 5S rRNA in one step.</text>
</comment>
<evidence type="ECO:0000259" key="13">
    <source>
        <dbReference type="PROSITE" id="PS50880"/>
    </source>
</evidence>
<evidence type="ECO:0000256" key="7">
    <source>
        <dbReference type="ARBA" id="ARBA00022759"/>
    </source>
</evidence>